<proteinExistence type="predicted"/>
<reference evidence="2" key="1">
    <citation type="journal article" date="2017" name="Nat. Ecol. Evol.">
        <title>Genome expansion and lineage-specific genetic innovations in the forest pathogenic fungi Armillaria.</title>
        <authorList>
            <person name="Sipos G."/>
            <person name="Prasanna A.N."/>
            <person name="Walter M.C."/>
            <person name="O'Connor E."/>
            <person name="Balint B."/>
            <person name="Krizsan K."/>
            <person name="Kiss B."/>
            <person name="Hess J."/>
            <person name="Varga T."/>
            <person name="Slot J."/>
            <person name="Riley R."/>
            <person name="Boka B."/>
            <person name="Rigling D."/>
            <person name="Barry K."/>
            <person name="Lee J."/>
            <person name="Mihaltcheva S."/>
            <person name="LaButti K."/>
            <person name="Lipzen A."/>
            <person name="Waldron R."/>
            <person name="Moloney N.M."/>
            <person name="Sperisen C."/>
            <person name="Kredics L."/>
            <person name="Vagvoelgyi C."/>
            <person name="Patrignani A."/>
            <person name="Fitzpatrick D."/>
            <person name="Nagy I."/>
            <person name="Doyle S."/>
            <person name="Anderson J.B."/>
            <person name="Grigoriev I.V."/>
            <person name="Gueldener U."/>
            <person name="Muensterkoetter M."/>
            <person name="Nagy L.G."/>
        </authorList>
    </citation>
    <scope>NUCLEOTIDE SEQUENCE [LARGE SCALE GENOMIC DNA]</scope>
    <source>
        <strain evidence="2">Ar21-2</strain>
    </source>
</reference>
<organism evidence="1 2">
    <name type="scientific">Armillaria gallica</name>
    <name type="common">Bulbous honey fungus</name>
    <name type="synonym">Armillaria bulbosa</name>
    <dbReference type="NCBI Taxonomy" id="47427"/>
    <lineage>
        <taxon>Eukaryota</taxon>
        <taxon>Fungi</taxon>
        <taxon>Dikarya</taxon>
        <taxon>Basidiomycota</taxon>
        <taxon>Agaricomycotina</taxon>
        <taxon>Agaricomycetes</taxon>
        <taxon>Agaricomycetidae</taxon>
        <taxon>Agaricales</taxon>
        <taxon>Marasmiineae</taxon>
        <taxon>Physalacriaceae</taxon>
        <taxon>Armillaria</taxon>
    </lineage>
</organism>
<dbReference type="EMBL" id="KZ293656">
    <property type="protein sequence ID" value="PBK93713.1"/>
    <property type="molecule type" value="Genomic_DNA"/>
</dbReference>
<dbReference type="Proteomes" id="UP000217790">
    <property type="component" value="Unassembled WGS sequence"/>
</dbReference>
<dbReference type="OMA" id="FIHRCAS"/>
<sequence length="162" mass="18231">MRRLLSSLPCSEIGMLKSFKLMHNGSASTLPNLLEWKKAITLHTLHIHMYTVLPIQYSHLVILEGCPSPDRPAGGWGLSCILVPFFNVERTVLILVATIKTRDTIEATRLTSLALCISILSNFVRIISTWVIPPPPPFVCSYILGNVHWQCRRPQAYRPICP</sequence>
<protein>
    <submittedName>
        <fullName evidence="1">Uncharacterized protein</fullName>
    </submittedName>
</protein>
<gene>
    <name evidence="1" type="ORF">ARMGADRAFT_133449</name>
</gene>
<keyword evidence="2" id="KW-1185">Reference proteome</keyword>
<dbReference type="InParanoid" id="A0A2H3DZH7"/>
<dbReference type="AlphaFoldDB" id="A0A2H3DZH7"/>
<evidence type="ECO:0000313" key="2">
    <source>
        <dbReference type="Proteomes" id="UP000217790"/>
    </source>
</evidence>
<evidence type="ECO:0000313" key="1">
    <source>
        <dbReference type="EMBL" id="PBK93713.1"/>
    </source>
</evidence>
<name>A0A2H3DZH7_ARMGA</name>
<accession>A0A2H3DZH7</accession>